<keyword evidence="5" id="KW-1185">Reference proteome</keyword>
<keyword evidence="2" id="KW-0479">Metal-binding</keyword>
<dbReference type="Pfam" id="PF01557">
    <property type="entry name" value="FAA_hydrolase"/>
    <property type="match status" value="1"/>
</dbReference>
<comment type="caution">
    <text evidence="4">The sequence shown here is derived from an EMBL/GenBank/DDBJ whole genome shotgun (WGS) entry which is preliminary data.</text>
</comment>
<dbReference type="EMBL" id="QFFZ01000019">
    <property type="protein sequence ID" value="TEB10934.1"/>
    <property type="molecule type" value="Genomic_DNA"/>
</dbReference>
<dbReference type="PANTHER" id="PTHR11820">
    <property type="entry name" value="ACYLPYRUVASE"/>
    <property type="match status" value="1"/>
</dbReference>
<comment type="similarity">
    <text evidence="1">Belongs to the FAH family.</text>
</comment>
<evidence type="ECO:0000259" key="3">
    <source>
        <dbReference type="Pfam" id="PF01557"/>
    </source>
</evidence>
<dbReference type="Proteomes" id="UP000297597">
    <property type="component" value="Unassembled WGS sequence"/>
</dbReference>
<gene>
    <name evidence="4" type="ORF">Pmgp_01949</name>
</gene>
<accession>A0A4Y7RPJ3</accession>
<dbReference type="InterPro" id="IPR036663">
    <property type="entry name" value="Fumarylacetoacetase_C_sf"/>
</dbReference>
<evidence type="ECO:0000256" key="2">
    <source>
        <dbReference type="ARBA" id="ARBA00022723"/>
    </source>
</evidence>
<dbReference type="Gene3D" id="3.90.850.10">
    <property type="entry name" value="Fumarylacetoacetase-like, C-terminal domain"/>
    <property type="match status" value="1"/>
</dbReference>
<proteinExistence type="inferred from homology"/>
<dbReference type="GO" id="GO:0046872">
    <property type="term" value="F:metal ion binding"/>
    <property type="evidence" value="ECO:0007669"/>
    <property type="project" value="UniProtKB-KW"/>
</dbReference>
<reference evidence="4 5" key="1">
    <citation type="journal article" date="2018" name="Environ. Microbiol.">
        <title>Novel energy conservation strategies and behaviour of Pelotomaculum schinkii driving syntrophic propionate catabolism.</title>
        <authorList>
            <person name="Hidalgo-Ahumada C.A.P."/>
            <person name="Nobu M.K."/>
            <person name="Narihiro T."/>
            <person name="Tamaki H."/>
            <person name="Liu W.T."/>
            <person name="Kamagata Y."/>
            <person name="Stams A.J.M."/>
            <person name="Imachi H."/>
            <person name="Sousa D.Z."/>
        </authorList>
    </citation>
    <scope>NUCLEOTIDE SEQUENCE [LARGE SCALE GENOMIC DNA]</scope>
    <source>
        <strain evidence="4 5">MGP</strain>
    </source>
</reference>
<evidence type="ECO:0000256" key="1">
    <source>
        <dbReference type="ARBA" id="ARBA00010211"/>
    </source>
</evidence>
<evidence type="ECO:0000313" key="5">
    <source>
        <dbReference type="Proteomes" id="UP000297597"/>
    </source>
</evidence>
<organism evidence="4 5">
    <name type="scientific">Pelotomaculum propionicicum</name>
    <dbReference type="NCBI Taxonomy" id="258475"/>
    <lineage>
        <taxon>Bacteria</taxon>
        <taxon>Bacillati</taxon>
        <taxon>Bacillota</taxon>
        <taxon>Clostridia</taxon>
        <taxon>Eubacteriales</taxon>
        <taxon>Desulfotomaculaceae</taxon>
        <taxon>Pelotomaculum</taxon>
    </lineage>
</organism>
<protein>
    <recommendedName>
        <fullName evidence="3">Fumarylacetoacetase-like C-terminal domain-containing protein</fullName>
    </recommendedName>
</protein>
<dbReference type="GO" id="GO:0018773">
    <property type="term" value="F:acetylpyruvate hydrolase activity"/>
    <property type="evidence" value="ECO:0007669"/>
    <property type="project" value="TreeGrafter"/>
</dbReference>
<dbReference type="PANTHER" id="PTHR11820:SF7">
    <property type="entry name" value="ACYLPYRUVASE FAHD1, MITOCHONDRIAL"/>
    <property type="match status" value="1"/>
</dbReference>
<sequence length="47" mass="4919">MTLFPGDVIMTGTPSGVGPVVAGDEVEVEIEGIGVLNNGVRSNMRRF</sequence>
<dbReference type="AlphaFoldDB" id="A0A4Y7RPJ3"/>
<feature type="domain" description="Fumarylacetoacetase-like C-terminal" evidence="3">
    <location>
        <begin position="1"/>
        <end position="40"/>
    </location>
</feature>
<dbReference type="InterPro" id="IPR011234">
    <property type="entry name" value="Fumarylacetoacetase-like_C"/>
</dbReference>
<dbReference type="SUPFAM" id="SSF56529">
    <property type="entry name" value="FAH"/>
    <property type="match status" value="1"/>
</dbReference>
<name>A0A4Y7RPJ3_9FIRM</name>
<evidence type="ECO:0000313" key="4">
    <source>
        <dbReference type="EMBL" id="TEB10934.1"/>
    </source>
</evidence>